<dbReference type="Gene3D" id="2.140.10.30">
    <property type="entry name" value="Dipeptidylpeptidase IV, N-terminal domain"/>
    <property type="match status" value="4"/>
</dbReference>
<dbReference type="OrthoDB" id="16520at2759"/>
<organism evidence="4 5">
    <name type="scientific">Diacronema lutheri</name>
    <name type="common">Unicellular marine alga</name>
    <name type="synonym">Monochrysis lutheri</name>
    <dbReference type="NCBI Taxonomy" id="2081491"/>
    <lineage>
        <taxon>Eukaryota</taxon>
        <taxon>Haptista</taxon>
        <taxon>Haptophyta</taxon>
        <taxon>Pavlovophyceae</taxon>
        <taxon>Pavlovales</taxon>
        <taxon>Pavlovaceae</taxon>
        <taxon>Diacronema</taxon>
    </lineage>
</organism>
<dbReference type="Gene3D" id="3.40.50.1820">
    <property type="entry name" value="alpha/beta hydrolase"/>
    <property type="match status" value="1"/>
</dbReference>
<dbReference type="InterPro" id="IPR002469">
    <property type="entry name" value="Peptidase_S9B_N"/>
</dbReference>
<dbReference type="InterPro" id="IPR001375">
    <property type="entry name" value="Peptidase_S9_cat"/>
</dbReference>
<dbReference type="SUPFAM" id="SSF53474">
    <property type="entry name" value="alpha/beta-Hydrolases"/>
    <property type="match status" value="1"/>
</dbReference>
<dbReference type="GO" id="GO:0006508">
    <property type="term" value="P:proteolysis"/>
    <property type="evidence" value="ECO:0007669"/>
    <property type="project" value="InterPro"/>
</dbReference>
<dbReference type="Pfam" id="PF00930">
    <property type="entry name" value="DPPIV_N"/>
    <property type="match status" value="2"/>
</dbReference>
<dbReference type="AlphaFoldDB" id="A0A8J5X679"/>
<dbReference type="EMBL" id="JAGTXO010000091">
    <property type="protein sequence ID" value="KAG8456988.1"/>
    <property type="molecule type" value="Genomic_DNA"/>
</dbReference>
<evidence type="ECO:0000313" key="4">
    <source>
        <dbReference type="EMBL" id="KAG8456988.1"/>
    </source>
</evidence>
<protein>
    <submittedName>
        <fullName evidence="4">Uncharacterized protein</fullName>
    </submittedName>
</protein>
<dbReference type="InterPro" id="IPR050278">
    <property type="entry name" value="Serine_Prot_S9B/DPPIV"/>
</dbReference>
<evidence type="ECO:0000259" key="2">
    <source>
        <dbReference type="Pfam" id="PF00326"/>
    </source>
</evidence>
<dbReference type="Pfam" id="PF00326">
    <property type="entry name" value="Peptidase_S9"/>
    <property type="match status" value="1"/>
</dbReference>
<evidence type="ECO:0000259" key="3">
    <source>
        <dbReference type="Pfam" id="PF00930"/>
    </source>
</evidence>
<dbReference type="PANTHER" id="PTHR11731">
    <property type="entry name" value="PROTEASE FAMILY S9B,C DIPEPTIDYL-PEPTIDASE IV-RELATED"/>
    <property type="match status" value="1"/>
</dbReference>
<dbReference type="GO" id="GO:0008236">
    <property type="term" value="F:serine-type peptidase activity"/>
    <property type="evidence" value="ECO:0007669"/>
    <property type="project" value="InterPro"/>
</dbReference>
<name>A0A8J5X679_DIALT</name>
<dbReference type="Proteomes" id="UP000751190">
    <property type="component" value="Unassembled WGS sequence"/>
</dbReference>
<keyword evidence="5" id="KW-1185">Reference proteome</keyword>
<reference evidence="4" key="1">
    <citation type="submission" date="2021-05" db="EMBL/GenBank/DDBJ databases">
        <title>The genome of the haptophyte Pavlova lutheri (Diacronema luteri, Pavlovales) - a model for lipid biosynthesis in eukaryotic algae.</title>
        <authorList>
            <person name="Hulatt C.J."/>
            <person name="Posewitz M.C."/>
        </authorList>
    </citation>
    <scope>NUCLEOTIDE SEQUENCE</scope>
    <source>
        <strain evidence="4">NIVA-4/92</strain>
    </source>
</reference>
<feature type="domain" description="Peptidase S9 prolyl oligopeptidase catalytic" evidence="2">
    <location>
        <begin position="772"/>
        <end position="970"/>
    </location>
</feature>
<comment type="caution">
    <text evidence="4">The sequence shown here is derived from an EMBL/GenBank/DDBJ whole genome shotgun (WGS) entry which is preliminary data.</text>
</comment>
<feature type="region of interest" description="Disordered" evidence="1">
    <location>
        <begin position="1"/>
        <end position="32"/>
    </location>
</feature>
<dbReference type="PANTHER" id="PTHR11731:SF193">
    <property type="entry name" value="DIPEPTIDYL PEPTIDASE 9"/>
    <property type="match status" value="1"/>
</dbReference>
<dbReference type="GO" id="GO:0008239">
    <property type="term" value="F:dipeptidyl-peptidase activity"/>
    <property type="evidence" value="ECO:0007669"/>
    <property type="project" value="TreeGrafter"/>
</dbReference>
<feature type="region of interest" description="Disordered" evidence="1">
    <location>
        <begin position="615"/>
        <end position="657"/>
    </location>
</feature>
<feature type="region of interest" description="Disordered" evidence="1">
    <location>
        <begin position="378"/>
        <end position="459"/>
    </location>
</feature>
<feature type="compositionally biased region" description="Gly residues" evidence="1">
    <location>
        <begin position="186"/>
        <end position="196"/>
    </location>
</feature>
<evidence type="ECO:0000256" key="1">
    <source>
        <dbReference type="SAM" id="MobiDB-lite"/>
    </source>
</evidence>
<feature type="region of interest" description="Disordered" evidence="1">
    <location>
        <begin position="185"/>
        <end position="211"/>
    </location>
</feature>
<feature type="domain" description="Dipeptidylpeptidase IV N-terminal" evidence="3">
    <location>
        <begin position="467"/>
        <end position="618"/>
    </location>
</feature>
<evidence type="ECO:0000313" key="5">
    <source>
        <dbReference type="Proteomes" id="UP000751190"/>
    </source>
</evidence>
<feature type="compositionally biased region" description="Basic and acidic residues" evidence="1">
    <location>
        <begin position="434"/>
        <end position="444"/>
    </location>
</feature>
<feature type="region of interest" description="Disordered" evidence="1">
    <location>
        <begin position="977"/>
        <end position="1012"/>
    </location>
</feature>
<accession>A0A8J5X679</accession>
<proteinExistence type="predicted"/>
<sequence>MPRPYTRQRGEEEIDVEDVARDPRPGMYAPNQLSWASDDRHIASLLAEPGAIAPQLIAWALDADGRMAPARPSVQPDFSFAGPESPAFETRMRRERPRSWTDGIKCYSWGQAPGSNTIIFQANGSVYIQDGVGAEPELIVDAQTHHAGLAGGPILEPKLSPNEQLLAFVRGAEVHVLSLAARRGGAAAGSGSGAAGAAGAREGEAHGGSGMTAVMGAHRADAMPISPPLSHERSADAMRDSPSPFLLGVLPHGEPPWRVGVVPIQRSIGASPGAAMHGHIEFRAAEELERYDGYWWSTDSMWIAFQETDESSVPPFVIPRPCGELDDDKLAESIRYPFAGGNNAIVRVGVLAARGGADAPLWLDLGIEWERRPTPAAALSGDAAPLTDDAPGADTAPRADSAAGGARGSRKARSMEPTIPYAQPRKRPVQFTTQRDERSADRPAKKASHPPQPALGNYGSTGYARFHDGYLLSVDWGCRGELYVQVEDRTQRVLRLLRFAAPGAGGAWHVPQMSMPPLVGTVVIEERSTSWVDLQTCMRELSDGGVLWVSARSGFRHLYRYSAVGACEGALTAGEWVVDTIAAVDERANLVFLTASLGDVSQRNLFSAPLRARHGQPRACSPSELPDDALMGGPLPSPLPASVATSAPPSLEEPTRLTREAGWHEVEISHDKTRFVDVFTAVGKPYCVTVRRLSDGELLAVLYQTQDPRASRLPLPDPELDTVRSAQGDVLNAVIYYPPARFARPWPLLVSCYGGPGKQITANSWALNAAMREQYYAQEGYLVMRLDNRGSARRGMAFAQALRGQLGNAEVCDQVAGVKRLIERGLADANRVGVVGWSYGGYLALLCLAQAPDVFHAACCGAPLTFWTGYSTHYTERYLGLPDTNAQGYRSSSALSHVPKIRTSASLMLVHGLLDENVHFRHTAVLIKRLTQCRKTHELLVFPREGHILSEHEQRIYMEERMAEFFHVAIGAGRAAGRASASGSPAVGDKDPGRGGGGEAVGLSGRRTRKGR</sequence>
<feature type="compositionally biased region" description="Low complexity" evidence="1">
    <location>
        <begin position="977"/>
        <end position="987"/>
    </location>
</feature>
<dbReference type="InterPro" id="IPR029058">
    <property type="entry name" value="AB_hydrolase_fold"/>
</dbReference>
<dbReference type="SUPFAM" id="SSF82171">
    <property type="entry name" value="DPP6 N-terminal domain-like"/>
    <property type="match status" value="1"/>
</dbReference>
<gene>
    <name evidence="4" type="ORF">KFE25_006600</name>
</gene>
<feature type="domain" description="Dipeptidylpeptidase IV N-terminal" evidence="3">
    <location>
        <begin position="275"/>
        <end position="357"/>
    </location>
</feature>